<evidence type="ECO:0000313" key="2">
    <source>
        <dbReference type="EMBL" id="KAK9699173.1"/>
    </source>
</evidence>
<protein>
    <submittedName>
        <fullName evidence="2">Uncharacterized protein</fullName>
    </submittedName>
</protein>
<evidence type="ECO:0000313" key="3">
    <source>
        <dbReference type="Proteomes" id="UP001443914"/>
    </source>
</evidence>
<feature type="transmembrane region" description="Helical" evidence="1">
    <location>
        <begin position="349"/>
        <end position="365"/>
    </location>
</feature>
<keyword evidence="1" id="KW-1133">Transmembrane helix</keyword>
<keyword evidence="3" id="KW-1185">Reference proteome</keyword>
<comment type="caution">
    <text evidence="2">The sequence shown here is derived from an EMBL/GenBank/DDBJ whole genome shotgun (WGS) entry which is preliminary data.</text>
</comment>
<reference evidence="2" key="1">
    <citation type="submission" date="2024-03" db="EMBL/GenBank/DDBJ databases">
        <title>WGS assembly of Saponaria officinalis var. Norfolk2.</title>
        <authorList>
            <person name="Jenkins J."/>
            <person name="Shu S."/>
            <person name="Grimwood J."/>
            <person name="Barry K."/>
            <person name="Goodstein D."/>
            <person name="Schmutz J."/>
            <person name="Leebens-Mack J."/>
            <person name="Osbourn A."/>
        </authorList>
    </citation>
    <scope>NUCLEOTIDE SEQUENCE [LARGE SCALE GENOMIC DNA]</scope>
    <source>
        <strain evidence="2">JIC</strain>
    </source>
</reference>
<dbReference type="AlphaFoldDB" id="A0AAW1J786"/>
<sequence length="397" mass="46125">MEQFVSSQSKVNEEFQSSLSQQISILNSLNSTIQSQLDVLYENLRMVEKFEESKGNLVPFCDEDNDDFVESSELVLIDDNSSLDNVFMPNDSSLPNNDCELESVKFEVDHLLCRLSEPPLVEDVKKLGLCEFESLTFDDDYDLVEHSEDALNVDVSPPLNHDVHEFSLDLHENDDMFNDDCNFVKLCELVENVIISPLDDMIVFDDSLSLKHNLNTHLYEFENMLYEECDESMQFENNEEDLSLELKQIYENDKLEPNEEFLDNNEIFNDSLDKIDEILDDILEVKWDDDNDDLLNESGEGKNDLLSSFEMSNPLLLQFKQNDKLRGEFEMLDVYVFPQKPLISILNSLVYYCSCLLLVIAYVHFCEDWSSYFDKLMQSLVDSLCMFTCCYPQLLLM</sequence>
<organism evidence="2 3">
    <name type="scientific">Saponaria officinalis</name>
    <name type="common">Common soapwort</name>
    <name type="synonym">Lychnis saponaria</name>
    <dbReference type="NCBI Taxonomy" id="3572"/>
    <lineage>
        <taxon>Eukaryota</taxon>
        <taxon>Viridiplantae</taxon>
        <taxon>Streptophyta</taxon>
        <taxon>Embryophyta</taxon>
        <taxon>Tracheophyta</taxon>
        <taxon>Spermatophyta</taxon>
        <taxon>Magnoliopsida</taxon>
        <taxon>eudicotyledons</taxon>
        <taxon>Gunneridae</taxon>
        <taxon>Pentapetalae</taxon>
        <taxon>Caryophyllales</taxon>
        <taxon>Caryophyllaceae</taxon>
        <taxon>Caryophylleae</taxon>
        <taxon>Saponaria</taxon>
    </lineage>
</organism>
<keyword evidence="1" id="KW-0812">Transmembrane</keyword>
<accession>A0AAW1J786</accession>
<gene>
    <name evidence="2" type="ORF">RND81_08G157300</name>
</gene>
<dbReference type="Proteomes" id="UP001443914">
    <property type="component" value="Unassembled WGS sequence"/>
</dbReference>
<dbReference type="EMBL" id="JBDFQZ010000008">
    <property type="protein sequence ID" value="KAK9699173.1"/>
    <property type="molecule type" value="Genomic_DNA"/>
</dbReference>
<keyword evidence="1" id="KW-0472">Membrane</keyword>
<evidence type="ECO:0000256" key="1">
    <source>
        <dbReference type="SAM" id="Phobius"/>
    </source>
</evidence>
<name>A0AAW1J786_SAPOF</name>
<proteinExistence type="predicted"/>